<dbReference type="AlphaFoldDB" id="A0A1E7K506"/>
<dbReference type="RefSeq" id="WP_069991952.1">
    <property type="nucleotide sequence ID" value="NZ_LJGV01000022.1"/>
</dbReference>
<dbReference type="Pfam" id="PF09346">
    <property type="entry name" value="SMI1_KNR4"/>
    <property type="match status" value="1"/>
</dbReference>
<evidence type="ECO:0000313" key="3">
    <source>
        <dbReference type="EMBL" id="OEU99008.1"/>
    </source>
</evidence>
<dbReference type="InterPro" id="IPR037883">
    <property type="entry name" value="Knr4/Smi1-like_sf"/>
</dbReference>
<protein>
    <recommendedName>
        <fullName evidence="2">Knr4/Smi1-like domain-containing protein</fullName>
    </recommendedName>
</protein>
<dbReference type="EMBL" id="LJGV01000022">
    <property type="protein sequence ID" value="OEU99008.1"/>
    <property type="molecule type" value="Genomic_DNA"/>
</dbReference>
<dbReference type="PATRIC" id="fig|943816.4.peg.2581"/>
<dbReference type="InterPro" id="IPR018958">
    <property type="entry name" value="Knr4/Smi1-like_dom"/>
</dbReference>
<dbReference type="SUPFAM" id="SSF160631">
    <property type="entry name" value="SMI1/KNR4-like"/>
    <property type="match status" value="1"/>
</dbReference>
<accession>A0A1E7K506</accession>
<evidence type="ECO:0000259" key="2">
    <source>
        <dbReference type="SMART" id="SM00860"/>
    </source>
</evidence>
<organism evidence="3 4">
    <name type="scientific">Streptomyces qinglanensis</name>
    <dbReference type="NCBI Taxonomy" id="943816"/>
    <lineage>
        <taxon>Bacteria</taxon>
        <taxon>Bacillati</taxon>
        <taxon>Actinomycetota</taxon>
        <taxon>Actinomycetes</taxon>
        <taxon>Kitasatosporales</taxon>
        <taxon>Streptomycetaceae</taxon>
        <taxon>Streptomyces</taxon>
    </lineage>
</organism>
<dbReference type="Gene3D" id="3.40.1580.10">
    <property type="entry name" value="SMI1/KNR4-like"/>
    <property type="match status" value="1"/>
</dbReference>
<feature type="region of interest" description="Disordered" evidence="1">
    <location>
        <begin position="1"/>
        <end position="23"/>
    </location>
</feature>
<sequence>MRDDLPSKGAQQPPPAAKEEEKACRVAAAWQRIEAWLGEHAPASHATLRPGASEEQLAVLESDLDVHLPEQLRALWRLNEGVAEGEGSVFMLDDWALMTLPRVSWAHRLHMDLQKEREEEEEYEPEEDLHWQPEWIPFCSFAVDDETYGLYLDGATGEVRKWYEGNEEHDSIADSLAAYLEQMADGLEHPSPAPAGAGLLRNRTLHWGVPILDEDAEVWKPLNG</sequence>
<dbReference type="PANTHER" id="PTHR47463:SF2">
    <property type="entry name" value="F-BOX PROTEIN SKIP16"/>
    <property type="match status" value="1"/>
</dbReference>
<feature type="domain" description="Knr4/Smi1-like" evidence="2">
    <location>
        <begin position="51"/>
        <end position="182"/>
    </location>
</feature>
<proteinExistence type="predicted"/>
<dbReference type="PANTHER" id="PTHR47463">
    <property type="entry name" value="F-BOX PROTEIN SKIP16"/>
    <property type="match status" value="1"/>
</dbReference>
<comment type="caution">
    <text evidence="3">The sequence shown here is derived from an EMBL/GenBank/DDBJ whole genome shotgun (WGS) entry which is preliminary data.</text>
</comment>
<evidence type="ECO:0000256" key="1">
    <source>
        <dbReference type="SAM" id="MobiDB-lite"/>
    </source>
</evidence>
<reference evidence="3 4" key="1">
    <citation type="journal article" date="2016" name="Front. Microbiol.">
        <title>Comparative Genomics Analysis of Streptomyces Species Reveals Their Adaptation to the Marine Environment and Their Diversity at the Genomic Level.</title>
        <authorList>
            <person name="Tian X."/>
            <person name="Zhang Z."/>
            <person name="Yang T."/>
            <person name="Chen M."/>
            <person name="Li J."/>
            <person name="Chen F."/>
            <person name="Yang J."/>
            <person name="Li W."/>
            <person name="Zhang B."/>
            <person name="Zhang Z."/>
            <person name="Wu J."/>
            <person name="Zhang C."/>
            <person name="Long L."/>
            <person name="Xiao J."/>
        </authorList>
    </citation>
    <scope>NUCLEOTIDE SEQUENCE [LARGE SCALE GENOMIC DNA]</scope>
    <source>
        <strain evidence="3 4">SCSIO M10379</strain>
    </source>
</reference>
<evidence type="ECO:0000313" key="4">
    <source>
        <dbReference type="Proteomes" id="UP000175829"/>
    </source>
</evidence>
<name>A0A1E7K506_9ACTN</name>
<dbReference type="SMART" id="SM00860">
    <property type="entry name" value="SMI1_KNR4"/>
    <property type="match status" value="1"/>
</dbReference>
<gene>
    <name evidence="3" type="ORF">AN217_15620</name>
</gene>
<dbReference type="Proteomes" id="UP000175829">
    <property type="component" value="Unassembled WGS sequence"/>
</dbReference>